<gene>
    <name evidence="2" type="ORF">NBR_LOCUS12636</name>
</gene>
<dbReference type="WBParaSite" id="NBR_0001263501-mRNA-1">
    <property type="protein sequence ID" value="NBR_0001263501-mRNA-1"/>
    <property type="gene ID" value="NBR_0001263501"/>
</dbReference>
<evidence type="ECO:0000313" key="3">
    <source>
        <dbReference type="Proteomes" id="UP000271162"/>
    </source>
</evidence>
<evidence type="ECO:0000313" key="2">
    <source>
        <dbReference type="EMBL" id="VDL76225.1"/>
    </source>
</evidence>
<accession>A0A0N4Y8R4</accession>
<protein>
    <submittedName>
        <fullName evidence="4">Secreted protein</fullName>
    </submittedName>
</protein>
<evidence type="ECO:0000256" key="1">
    <source>
        <dbReference type="SAM" id="SignalP"/>
    </source>
</evidence>
<feature type="signal peptide" evidence="1">
    <location>
        <begin position="1"/>
        <end position="19"/>
    </location>
</feature>
<sequence length="319" mass="35533">MIDVWVLFVVASALHISSNINCFKDATAVETEATLEEIIESAIRANNETVTLSGEAARIKSLLRQSNYFLNQVVAMDNTHKRLNTLRLALSIESGVLTTILMGSHCKKERKACRDTKRNVEQATIAISEAIRKSCGSDEVRRRIDDVFQKALRGPKHELQAFRIAKEVVPLSVQCQISDVSSMRGTVSTTEQQVPDTEPQEQPTEELVVNVTRTNNETMAQIDDQALRNVLLMANGKLSQLPPKDNMSQRRQVLKDALDAAQERQVPTLEELIVNATRVNNESMTLLNGAPSVENLLAHANQLLNGVLDEKTHECEHFI</sequence>
<name>A0A0N4Y8R4_NIPBR</name>
<evidence type="ECO:0000313" key="4">
    <source>
        <dbReference type="WBParaSite" id="NBR_0001263501-mRNA-1"/>
    </source>
</evidence>
<dbReference type="AlphaFoldDB" id="A0A0N4Y8R4"/>
<proteinExistence type="predicted"/>
<dbReference type="EMBL" id="UYSL01020812">
    <property type="protein sequence ID" value="VDL76225.1"/>
    <property type="molecule type" value="Genomic_DNA"/>
</dbReference>
<reference evidence="4" key="1">
    <citation type="submission" date="2017-02" db="UniProtKB">
        <authorList>
            <consortium name="WormBaseParasite"/>
        </authorList>
    </citation>
    <scope>IDENTIFICATION</scope>
</reference>
<keyword evidence="3" id="KW-1185">Reference proteome</keyword>
<organism evidence="4">
    <name type="scientific">Nippostrongylus brasiliensis</name>
    <name type="common">Rat hookworm</name>
    <dbReference type="NCBI Taxonomy" id="27835"/>
    <lineage>
        <taxon>Eukaryota</taxon>
        <taxon>Metazoa</taxon>
        <taxon>Ecdysozoa</taxon>
        <taxon>Nematoda</taxon>
        <taxon>Chromadorea</taxon>
        <taxon>Rhabditida</taxon>
        <taxon>Rhabditina</taxon>
        <taxon>Rhabditomorpha</taxon>
        <taxon>Strongyloidea</taxon>
        <taxon>Heligmosomidae</taxon>
        <taxon>Nippostrongylus</taxon>
    </lineage>
</organism>
<dbReference type="Proteomes" id="UP000271162">
    <property type="component" value="Unassembled WGS sequence"/>
</dbReference>
<keyword evidence="1" id="KW-0732">Signal</keyword>
<feature type="chain" id="PRO_5043125494" evidence="1">
    <location>
        <begin position="20"/>
        <end position="319"/>
    </location>
</feature>
<reference evidence="2 3" key="2">
    <citation type="submission" date="2018-11" db="EMBL/GenBank/DDBJ databases">
        <authorList>
            <consortium name="Pathogen Informatics"/>
        </authorList>
    </citation>
    <scope>NUCLEOTIDE SEQUENCE [LARGE SCALE GENOMIC DNA]</scope>
</reference>